<feature type="domain" description="DUF7598" evidence="2">
    <location>
        <begin position="70"/>
        <end position="130"/>
    </location>
</feature>
<keyword evidence="1" id="KW-0812">Transmembrane</keyword>
<feature type="transmembrane region" description="Helical" evidence="1">
    <location>
        <begin position="133"/>
        <end position="156"/>
    </location>
</feature>
<feature type="transmembrane region" description="Helical" evidence="1">
    <location>
        <begin position="102"/>
        <end position="127"/>
    </location>
</feature>
<accession>A0A0D0APG5</accession>
<evidence type="ECO:0000259" key="2">
    <source>
        <dbReference type="Pfam" id="PF24535"/>
    </source>
</evidence>
<dbReference type="OrthoDB" id="5327148at2759"/>
<keyword evidence="1" id="KW-1133">Transmembrane helix</keyword>
<evidence type="ECO:0000313" key="4">
    <source>
        <dbReference type="Proteomes" id="UP000054485"/>
    </source>
</evidence>
<evidence type="ECO:0000256" key="1">
    <source>
        <dbReference type="SAM" id="Phobius"/>
    </source>
</evidence>
<dbReference type="InterPro" id="IPR056019">
    <property type="entry name" value="DUF7598"/>
</dbReference>
<gene>
    <name evidence="3" type="ORF">CY34DRAFT_803590</name>
</gene>
<evidence type="ECO:0000313" key="3">
    <source>
        <dbReference type="EMBL" id="KIK43676.1"/>
    </source>
</evidence>
<dbReference type="Proteomes" id="UP000054485">
    <property type="component" value="Unassembled WGS sequence"/>
</dbReference>
<protein>
    <recommendedName>
        <fullName evidence="2">DUF7598 domain-containing protein</fullName>
    </recommendedName>
</protein>
<organism evidence="3 4">
    <name type="scientific">Suillus luteus UH-Slu-Lm8-n1</name>
    <dbReference type="NCBI Taxonomy" id="930992"/>
    <lineage>
        <taxon>Eukaryota</taxon>
        <taxon>Fungi</taxon>
        <taxon>Dikarya</taxon>
        <taxon>Basidiomycota</taxon>
        <taxon>Agaricomycotina</taxon>
        <taxon>Agaricomycetes</taxon>
        <taxon>Agaricomycetidae</taxon>
        <taxon>Boletales</taxon>
        <taxon>Suillineae</taxon>
        <taxon>Suillaceae</taxon>
        <taxon>Suillus</taxon>
    </lineage>
</organism>
<dbReference type="HOGENOM" id="CLU_1284029_0_0_1"/>
<sequence length="215" mass="23435">MLPAKAYVFISLNAVRVISIIALLLVFSSSILVMVDDIEAVNVFTNGGSNSTINSAYIQNSTVPNQPGGVFWAVLNRLLIMAQTVVLIFSELGWPIAFFDTYFPVLGSNFGVGALGVMQCLIGASVLSHFVQVFPLVSGFFLFSIGCLNILIGLIFREHVKSTRSVLSFRDRAEDVLSSLDNAKETSFSKYRMDRDAEMGLSVKEPDAAHTHTST</sequence>
<dbReference type="AlphaFoldDB" id="A0A0D0APG5"/>
<dbReference type="Pfam" id="PF24535">
    <property type="entry name" value="DUF7598"/>
    <property type="match status" value="1"/>
</dbReference>
<dbReference type="EMBL" id="KN835207">
    <property type="protein sequence ID" value="KIK43676.1"/>
    <property type="molecule type" value="Genomic_DNA"/>
</dbReference>
<proteinExistence type="predicted"/>
<keyword evidence="4" id="KW-1185">Reference proteome</keyword>
<feature type="transmembrane region" description="Helical" evidence="1">
    <location>
        <begin position="70"/>
        <end position="90"/>
    </location>
</feature>
<dbReference type="InParanoid" id="A0A0D0APG5"/>
<reference evidence="4" key="2">
    <citation type="submission" date="2015-01" db="EMBL/GenBank/DDBJ databases">
        <title>Evolutionary Origins and Diversification of the Mycorrhizal Mutualists.</title>
        <authorList>
            <consortium name="DOE Joint Genome Institute"/>
            <consortium name="Mycorrhizal Genomics Consortium"/>
            <person name="Kohler A."/>
            <person name="Kuo A."/>
            <person name="Nagy L.G."/>
            <person name="Floudas D."/>
            <person name="Copeland A."/>
            <person name="Barry K.W."/>
            <person name="Cichocki N."/>
            <person name="Veneault-Fourrey C."/>
            <person name="LaButti K."/>
            <person name="Lindquist E.A."/>
            <person name="Lipzen A."/>
            <person name="Lundell T."/>
            <person name="Morin E."/>
            <person name="Murat C."/>
            <person name="Riley R."/>
            <person name="Ohm R."/>
            <person name="Sun H."/>
            <person name="Tunlid A."/>
            <person name="Henrissat B."/>
            <person name="Grigoriev I.V."/>
            <person name="Hibbett D.S."/>
            <person name="Martin F."/>
        </authorList>
    </citation>
    <scope>NUCLEOTIDE SEQUENCE [LARGE SCALE GENOMIC DNA]</scope>
    <source>
        <strain evidence="4">UH-Slu-Lm8-n1</strain>
    </source>
</reference>
<reference evidence="3 4" key="1">
    <citation type="submission" date="2014-04" db="EMBL/GenBank/DDBJ databases">
        <authorList>
            <consortium name="DOE Joint Genome Institute"/>
            <person name="Kuo A."/>
            <person name="Ruytinx J."/>
            <person name="Rineau F."/>
            <person name="Colpaert J."/>
            <person name="Kohler A."/>
            <person name="Nagy L.G."/>
            <person name="Floudas D."/>
            <person name="Copeland A."/>
            <person name="Barry K.W."/>
            <person name="Cichocki N."/>
            <person name="Veneault-Fourrey C."/>
            <person name="LaButti K."/>
            <person name="Lindquist E.A."/>
            <person name="Lipzen A."/>
            <person name="Lundell T."/>
            <person name="Morin E."/>
            <person name="Murat C."/>
            <person name="Sun H."/>
            <person name="Tunlid A."/>
            <person name="Henrissat B."/>
            <person name="Grigoriev I.V."/>
            <person name="Hibbett D.S."/>
            <person name="Martin F."/>
            <person name="Nordberg H.P."/>
            <person name="Cantor M.N."/>
            <person name="Hua S.X."/>
        </authorList>
    </citation>
    <scope>NUCLEOTIDE SEQUENCE [LARGE SCALE GENOMIC DNA]</scope>
    <source>
        <strain evidence="3 4">UH-Slu-Lm8-n1</strain>
    </source>
</reference>
<feature type="transmembrane region" description="Helical" evidence="1">
    <location>
        <begin position="7"/>
        <end position="27"/>
    </location>
</feature>
<keyword evidence="1" id="KW-0472">Membrane</keyword>
<name>A0A0D0APG5_9AGAM</name>